<name>A0ABR3TZ57_9PEZI</name>
<feature type="region of interest" description="Disordered" evidence="1">
    <location>
        <begin position="1"/>
        <end position="26"/>
    </location>
</feature>
<keyword evidence="3" id="KW-1185">Reference proteome</keyword>
<evidence type="ECO:0000313" key="2">
    <source>
        <dbReference type="EMBL" id="KAL1647974.1"/>
    </source>
</evidence>
<evidence type="ECO:0000256" key="1">
    <source>
        <dbReference type="SAM" id="MobiDB-lite"/>
    </source>
</evidence>
<evidence type="ECO:0000313" key="3">
    <source>
        <dbReference type="Proteomes" id="UP001521184"/>
    </source>
</evidence>
<dbReference type="EMBL" id="JAKEKT020000010">
    <property type="protein sequence ID" value="KAL1647974.1"/>
    <property type="molecule type" value="Genomic_DNA"/>
</dbReference>
<protein>
    <submittedName>
        <fullName evidence="2">Uncharacterized protein</fullName>
    </submittedName>
</protein>
<proteinExistence type="predicted"/>
<reference evidence="2 3" key="1">
    <citation type="journal article" date="2023" name="Plant Dis.">
        <title>First Report of Diplodia intermedia Causing Canker and Dieback Diseases on Apple Trees in Canada.</title>
        <authorList>
            <person name="Ellouze W."/>
            <person name="Ilyukhin E."/>
            <person name="Sulman M."/>
            <person name="Ali S."/>
        </authorList>
    </citation>
    <scope>NUCLEOTIDE SEQUENCE [LARGE SCALE GENOMIC DNA]</scope>
    <source>
        <strain evidence="2 3">M45-28</strain>
    </source>
</reference>
<accession>A0ABR3TZ57</accession>
<organism evidence="2 3">
    <name type="scientific">Diplodia intermedia</name>
    <dbReference type="NCBI Taxonomy" id="856260"/>
    <lineage>
        <taxon>Eukaryota</taxon>
        <taxon>Fungi</taxon>
        <taxon>Dikarya</taxon>
        <taxon>Ascomycota</taxon>
        <taxon>Pezizomycotina</taxon>
        <taxon>Dothideomycetes</taxon>
        <taxon>Dothideomycetes incertae sedis</taxon>
        <taxon>Botryosphaeriales</taxon>
        <taxon>Botryosphaeriaceae</taxon>
        <taxon>Diplodia</taxon>
    </lineage>
</organism>
<dbReference type="Proteomes" id="UP001521184">
    <property type="component" value="Unassembled WGS sequence"/>
</dbReference>
<sequence length="201" mass="22032">MPLRADFTSGPSQQQDSDARAASGEEVDNSLVELHDAHQRGVILLEEDERNAVPSLGQLAGGLGVDAAASLLGYIAQLRNNQRRPEQVSYEQTTREISGKYPMHPSVSDYVSYGIFVGEIVRTNDAAVQGRFVANVRAERGNGVEAVSQGFRGATYGEALRNLWQGVADTYRLWTDFPVEEGENAREALSVPFPSCQPRRH</sequence>
<comment type="caution">
    <text evidence="2">The sequence shown here is derived from an EMBL/GenBank/DDBJ whole genome shotgun (WGS) entry which is preliminary data.</text>
</comment>
<gene>
    <name evidence="2" type="ORF">SLS58_002298</name>
</gene>